<name>A0A3S5AYP2_9PLAT</name>
<dbReference type="EMBL" id="CAAALY010250114">
    <property type="protein sequence ID" value="VEL35559.1"/>
    <property type="molecule type" value="Genomic_DNA"/>
</dbReference>
<accession>A0A3S5AYP2</accession>
<dbReference type="AlphaFoldDB" id="A0A3S5AYP2"/>
<gene>
    <name evidence="2" type="ORF">PXEA_LOCUS28999</name>
</gene>
<proteinExistence type="predicted"/>
<feature type="region of interest" description="Disordered" evidence="1">
    <location>
        <begin position="163"/>
        <end position="188"/>
    </location>
</feature>
<keyword evidence="3" id="KW-1185">Reference proteome</keyword>
<protein>
    <submittedName>
        <fullName evidence="2">Uncharacterized protein</fullName>
    </submittedName>
</protein>
<feature type="compositionally biased region" description="Acidic residues" evidence="1">
    <location>
        <begin position="175"/>
        <end position="188"/>
    </location>
</feature>
<evidence type="ECO:0000313" key="3">
    <source>
        <dbReference type="Proteomes" id="UP000784294"/>
    </source>
</evidence>
<sequence length="271" mass="30318">MTVFYSLAHPDKCILENVRTIDSLTESCQGALRDFYTCLIPGCPNHLPFNGVNVPSLFNFAEPALNQPTHLRTARPSHNVSLSSRSDLVWIIFPTDLFSWHLTNGRLVLLAHAGDQNCRLLDSSSATGLTLYRPSVPSGLSANQQYYTGNTCHDDVYDSVTINNGDSSEYVKENDNDDNEYDETPEDSDVFDTSPWNSVLSSPQIYQTNKDIYRQNSCVYFADLPPSFRVMEGCHRPLRQRKFCQASNTSNPGPSRSPLFLIRFACASSVV</sequence>
<dbReference type="Proteomes" id="UP000784294">
    <property type="component" value="Unassembled WGS sequence"/>
</dbReference>
<evidence type="ECO:0000256" key="1">
    <source>
        <dbReference type="SAM" id="MobiDB-lite"/>
    </source>
</evidence>
<organism evidence="2 3">
    <name type="scientific">Protopolystoma xenopodis</name>
    <dbReference type="NCBI Taxonomy" id="117903"/>
    <lineage>
        <taxon>Eukaryota</taxon>
        <taxon>Metazoa</taxon>
        <taxon>Spiralia</taxon>
        <taxon>Lophotrochozoa</taxon>
        <taxon>Platyhelminthes</taxon>
        <taxon>Monogenea</taxon>
        <taxon>Polyopisthocotylea</taxon>
        <taxon>Polystomatidea</taxon>
        <taxon>Polystomatidae</taxon>
        <taxon>Protopolystoma</taxon>
    </lineage>
</organism>
<comment type="caution">
    <text evidence="2">The sequence shown here is derived from an EMBL/GenBank/DDBJ whole genome shotgun (WGS) entry which is preliminary data.</text>
</comment>
<reference evidence="2" key="1">
    <citation type="submission" date="2018-11" db="EMBL/GenBank/DDBJ databases">
        <authorList>
            <consortium name="Pathogen Informatics"/>
        </authorList>
    </citation>
    <scope>NUCLEOTIDE SEQUENCE</scope>
</reference>
<evidence type="ECO:0000313" key="2">
    <source>
        <dbReference type="EMBL" id="VEL35559.1"/>
    </source>
</evidence>